<gene>
    <name evidence="2" type="ORF">AMECASPLE_036737</name>
</gene>
<feature type="compositionally biased region" description="Basic and acidic residues" evidence="1">
    <location>
        <begin position="21"/>
        <end position="40"/>
    </location>
</feature>
<evidence type="ECO:0000256" key="1">
    <source>
        <dbReference type="SAM" id="MobiDB-lite"/>
    </source>
</evidence>
<proteinExistence type="predicted"/>
<dbReference type="EMBL" id="JAHRIP010015328">
    <property type="protein sequence ID" value="MEQ2285909.1"/>
    <property type="molecule type" value="Genomic_DNA"/>
</dbReference>
<reference evidence="2 3" key="1">
    <citation type="submission" date="2021-06" db="EMBL/GenBank/DDBJ databases">
        <authorList>
            <person name="Palmer J.M."/>
        </authorList>
    </citation>
    <scope>NUCLEOTIDE SEQUENCE [LARGE SCALE GENOMIC DNA]</scope>
    <source>
        <strain evidence="2 3">AS_MEX2019</strain>
        <tissue evidence="2">Muscle</tissue>
    </source>
</reference>
<accession>A0ABV0XWM1</accession>
<organism evidence="2 3">
    <name type="scientific">Ameca splendens</name>
    <dbReference type="NCBI Taxonomy" id="208324"/>
    <lineage>
        <taxon>Eukaryota</taxon>
        <taxon>Metazoa</taxon>
        <taxon>Chordata</taxon>
        <taxon>Craniata</taxon>
        <taxon>Vertebrata</taxon>
        <taxon>Euteleostomi</taxon>
        <taxon>Actinopterygii</taxon>
        <taxon>Neopterygii</taxon>
        <taxon>Teleostei</taxon>
        <taxon>Neoteleostei</taxon>
        <taxon>Acanthomorphata</taxon>
        <taxon>Ovalentaria</taxon>
        <taxon>Atherinomorphae</taxon>
        <taxon>Cyprinodontiformes</taxon>
        <taxon>Goodeidae</taxon>
        <taxon>Ameca</taxon>
    </lineage>
</organism>
<keyword evidence="3" id="KW-1185">Reference proteome</keyword>
<comment type="caution">
    <text evidence="2">The sequence shown here is derived from an EMBL/GenBank/DDBJ whole genome shotgun (WGS) entry which is preliminary data.</text>
</comment>
<protein>
    <submittedName>
        <fullName evidence="2">Uncharacterized protein</fullName>
    </submittedName>
</protein>
<evidence type="ECO:0000313" key="3">
    <source>
        <dbReference type="Proteomes" id="UP001469553"/>
    </source>
</evidence>
<feature type="non-terminal residue" evidence="2">
    <location>
        <position position="1"/>
    </location>
</feature>
<sequence>AAAEFTKTHLAEALRQQLLTYERERDRDREKDRDEKKERGGLSYPSILEQQILTLDREMLDKLSANYNEAGRNIY</sequence>
<evidence type="ECO:0000313" key="2">
    <source>
        <dbReference type="EMBL" id="MEQ2285909.1"/>
    </source>
</evidence>
<name>A0ABV0XWM1_9TELE</name>
<feature type="region of interest" description="Disordered" evidence="1">
    <location>
        <begin position="21"/>
        <end position="43"/>
    </location>
</feature>
<dbReference type="Proteomes" id="UP001469553">
    <property type="component" value="Unassembled WGS sequence"/>
</dbReference>